<keyword evidence="5" id="KW-1185">Reference proteome</keyword>
<evidence type="ECO:0000256" key="1">
    <source>
        <dbReference type="SAM" id="MobiDB-lite"/>
    </source>
</evidence>
<dbReference type="KEGG" id="mas:Mahau_1606"/>
<dbReference type="GO" id="GO:0005509">
    <property type="term" value="F:calcium ion binding"/>
    <property type="evidence" value="ECO:0007669"/>
    <property type="project" value="InterPro"/>
</dbReference>
<keyword evidence="2" id="KW-0732">Signal</keyword>
<feature type="chain" id="PRO_5003305673" evidence="2">
    <location>
        <begin position="29"/>
        <end position="3295"/>
    </location>
</feature>
<dbReference type="SUPFAM" id="SSF49373">
    <property type="entry name" value="Invasin/intimin cell-adhesion fragments"/>
    <property type="match status" value="1"/>
</dbReference>
<feature type="region of interest" description="Disordered" evidence="1">
    <location>
        <begin position="1726"/>
        <end position="1746"/>
    </location>
</feature>
<dbReference type="OrthoDB" id="9757737at2"/>
<dbReference type="InterPro" id="IPR051922">
    <property type="entry name" value="Bact_Sporulation_Assoc"/>
</dbReference>
<dbReference type="PANTHER" id="PTHR30032:SF8">
    <property type="entry name" value="GERMINATION-SPECIFIC N-ACETYLMURAMOYL-L-ALANINE AMIDASE"/>
    <property type="match status" value="1"/>
</dbReference>
<reference evidence="5" key="1">
    <citation type="submission" date="2010-11" db="EMBL/GenBank/DDBJ databases">
        <title>The complete genome of Mahella australiensis DSM 15567.</title>
        <authorList>
            <consortium name="US DOE Joint Genome Institute (JGI-PGF)"/>
            <person name="Lucas S."/>
            <person name="Copeland A."/>
            <person name="Lapidus A."/>
            <person name="Bruce D."/>
            <person name="Goodwin L."/>
            <person name="Pitluck S."/>
            <person name="Kyrpides N."/>
            <person name="Mavromatis K."/>
            <person name="Pagani I."/>
            <person name="Ivanova N."/>
            <person name="Teshima H."/>
            <person name="Brettin T."/>
            <person name="Detter J.C."/>
            <person name="Han C."/>
            <person name="Tapia R."/>
            <person name="Land M."/>
            <person name="Hauser L."/>
            <person name="Markowitz V."/>
            <person name="Cheng J.-F."/>
            <person name="Hugenholtz P."/>
            <person name="Woyke T."/>
            <person name="Wu D."/>
            <person name="Spring S."/>
            <person name="Pukall R."/>
            <person name="Steenblock K."/>
            <person name="Schneider S."/>
            <person name="Klenk H.-P."/>
            <person name="Eisen J.A."/>
        </authorList>
    </citation>
    <scope>NUCLEOTIDE SEQUENCE [LARGE SCALE GENOMIC DNA]</scope>
    <source>
        <strain evidence="5">DSM 15567 / CIP 107919 / 50-1 BON</strain>
    </source>
</reference>
<dbReference type="Pfam" id="PF04122">
    <property type="entry name" value="CW_binding_2"/>
    <property type="match status" value="3"/>
</dbReference>
<dbReference type="SUPFAM" id="SSF49313">
    <property type="entry name" value="Cadherin-like"/>
    <property type="match status" value="1"/>
</dbReference>
<dbReference type="InterPro" id="IPR003343">
    <property type="entry name" value="Big_2"/>
</dbReference>
<feature type="domain" description="BIG2" evidence="3">
    <location>
        <begin position="813"/>
        <end position="862"/>
    </location>
</feature>
<evidence type="ECO:0000256" key="2">
    <source>
        <dbReference type="SAM" id="SignalP"/>
    </source>
</evidence>
<reference evidence="4 5" key="2">
    <citation type="journal article" date="2011" name="Stand. Genomic Sci.">
        <title>Complete genome sequence of Mahella australiensis type strain (50-1 BON).</title>
        <authorList>
            <person name="Sikorski J."/>
            <person name="Teshima H."/>
            <person name="Nolan M."/>
            <person name="Lucas S."/>
            <person name="Hammon N."/>
            <person name="Deshpande S."/>
            <person name="Cheng J.F."/>
            <person name="Pitluck S."/>
            <person name="Liolios K."/>
            <person name="Pagani I."/>
            <person name="Ivanova N."/>
            <person name="Huntemann M."/>
            <person name="Mavromatis K."/>
            <person name="Ovchinikova G."/>
            <person name="Pati A."/>
            <person name="Tapia R."/>
            <person name="Han C."/>
            <person name="Goodwin L."/>
            <person name="Chen A."/>
            <person name="Palaniappan K."/>
            <person name="Land M."/>
            <person name="Hauser L."/>
            <person name="Ngatchou-Djao O.D."/>
            <person name="Rohde M."/>
            <person name="Pukall R."/>
            <person name="Spring S."/>
            <person name="Abt B."/>
            <person name="Goker M."/>
            <person name="Detter J.C."/>
            <person name="Woyke T."/>
            <person name="Bristow J."/>
            <person name="Markowitz V."/>
            <person name="Hugenholtz P."/>
            <person name="Eisen J.A."/>
            <person name="Kyrpides N.C."/>
            <person name="Klenk H.P."/>
            <person name="Lapidus A."/>
        </authorList>
    </citation>
    <scope>NUCLEOTIDE SEQUENCE [LARGE SCALE GENOMIC DNA]</scope>
    <source>
        <strain evidence="5">DSM 15567 / CIP 107919 / 50-1 BON</strain>
    </source>
</reference>
<dbReference type="InterPro" id="IPR008964">
    <property type="entry name" value="Invasin/intimin_cell_adhesion"/>
</dbReference>
<gene>
    <name evidence="4" type="ordered locus">Mahau_1606</name>
</gene>
<dbReference type="EMBL" id="CP002360">
    <property type="protein sequence ID" value="AEE96794.1"/>
    <property type="molecule type" value="Genomic_DNA"/>
</dbReference>
<feature type="signal peptide" evidence="2">
    <location>
        <begin position="1"/>
        <end position="28"/>
    </location>
</feature>
<dbReference type="GO" id="GO:0016020">
    <property type="term" value="C:membrane"/>
    <property type="evidence" value="ECO:0007669"/>
    <property type="project" value="InterPro"/>
</dbReference>
<dbReference type="Proteomes" id="UP000008457">
    <property type="component" value="Chromosome"/>
</dbReference>
<evidence type="ECO:0000313" key="4">
    <source>
        <dbReference type="EMBL" id="AEE96794.1"/>
    </source>
</evidence>
<name>F3ZZ35_MAHA5</name>
<dbReference type="HOGENOM" id="CLU_225216_0_0_9"/>
<dbReference type="eggNOG" id="COG2247">
    <property type="taxonomic scope" value="Bacteria"/>
</dbReference>
<feature type="compositionally biased region" description="Polar residues" evidence="1">
    <location>
        <begin position="1737"/>
        <end position="1746"/>
    </location>
</feature>
<dbReference type="InterPro" id="IPR013783">
    <property type="entry name" value="Ig-like_fold"/>
</dbReference>
<dbReference type="InterPro" id="IPR007253">
    <property type="entry name" value="Cell_wall-bd_2"/>
</dbReference>
<dbReference type="Gene3D" id="3.40.50.12090">
    <property type="match status" value="2"/>
</dbReference>
<evidence type="ECO:0000313" key="5">
    <source>
        <dbReference type="Proteomes" id="UP000008457"/>
    </source>
</evidence>
<dbReference type="PANTHER" id="PTHR30032">
    <property type="entry name" value="N-ACETYLMURAMOYL-L-ALANINE AMIDASE-RELATED"/>
    <property type="match status" value="1"/>
</dbReference>
<accession>F3ZZ35</accession>
<dbReference type="STRING" id="697281.Mahau_1606"/>
<organism evidence="4 5">
    <name type="scientific">Mahella australiensis (strain DSM 15567 / CIP 107919 / 50-1 BON)</name>
    <dbReference type="NCBI Taxonomy" id="697281"/>
    <lineage>
        <taxon>Bacteria</taxon>
        <taxon>Bacillati</taxon>
        <taxon>Bacillota</taxon>
        <taxon>Clostridia</taxon>
        <taxon>Thermoanaerobacterales</taxon>
        <taxon>Thermoanaerobacterales Family IV. Incertae Sedis</taxon>
        <taxon>Mahella</taxon>
    </lineage>
</organism>
<dbReference type="InterPro" id="IPR015919">
    <property type="entry name" value="Cadherin-like_sf"/>
</dbReference>
<dbReference type="RefSeq" id="WP_013781223.1">
    <property type="nucleotide sequence ID" value="NC_015520.1"/>
</dbReference>
<dbReference type="Pfam" id="PF02368">
    <property type="entry name" value="Big_2"/>
    <property type="match status" value="1"/>
</dbReference>
<dbReference type="Gene3D" id="2.60.40.1080">
    <property type="match status" value="1"/>
</dbReference>
<evidence type="ECO:0000259" key="3">
    <source>
        <dbReference type="Pfam" id="PF02368"/>
    </source>
</evidence>
<dbReference type="eggNOG" id="COG5492">
    <property type="taxonomic scope" value="Bacteria"/>
</dbReference>
<sequence>MKSKAKRLIGILLVLVMMLNIWSVTAMAAVKDLAGNTGAENEAILARLSGMAGGDSDEAYALLKSLGLLDERGNLNVSQSIILDGKSMTLDEVMVMLDDPGTDLSRVADVDGTPVALGDLKTMIQIEKELARIKETYFSGKAFTSGQLAMLGDLMGQIKSDGISARLMGAQDSGLVLTIAPDQGNPTSITYPCYNVTLKYNLSLSGAMPESGVVGFSWKRVRGLLPDGYCQTKLELRTKNYLVFPSEGDVTFGPGAANEMYIVDDVSEFSGVLEIKLNGDLAGTLGCNVSGMLRSFIEFYNADGLTLSDGSTQGDLLTFPITITKPNAFEDGNTWLTSMMGVSNHDRPMTVDVSGYDEKKNPRWDLIELSDNAMVLNYEALEKTAKEIYGSEAAVYKVDAYLGLYDSNVPFGQMKGAMPIGYDGQSPSQGLETIRYYWAYTRAAVQTDLRELDLYSNPLKCKGPYVMYPYISTFPSLASLEQGPIQYVSIVMASPSGSAPYTLDTVWPTDPFYTEDISGWDNTFNFTATGKQRTISSNLSVYDDTPPTLASVDIPAGTYSTGQYVPIILTFSEPVKAPGLSMNINGSVMTASELLMDATGRKAAAMYQVKDVDDTTIQISEVTNLENLTEHKTAVANNGGSGWSFPGVTLESAFMKNAVTAISVSPATVEPDSLSSGATVTLELDQAAGYRAKYAAYDAGGGENKKAPFRIKLTNQSTGTSSMSQAYLSESGGTISAVAKITDLKLAAADTSYLAEVVAYEGSSDTTGILVKGKSASFTVKGIAFVDGVTVIYPTDDKTELSLTDTYRPKLGVSFTGVPTYKTGTWSSSDTNIATIDADGQIALTGTAVGKVSFTFTADDGGLTDPGGDHVKFGVSKEYTVVAGDSPALVIPAEANSIVVRKGDPAEVRWSSNAAFFVADDFEFTIDLFEGNFTGAELAGKTPVYTVTAANTANSATIPDEELTLLGAPAYTVRVSMPHPLIATEKLSAVCYIVVKPAAIVIHLERPTGGLYLLDSETVKIDWSIDNYTAGVTAGDLRVERISTQNGEDVTNTVTEQPVSAQTGSYTLTPAAVSGLKDTYMVTLRAKNSGDEGYSSDSFPIYVYSADALKLEVNGQKVTELAMDNESAISGALPTGTADILALREELALIEYVGINYNDYSWSQLKDGIRWATSDTNTVSVNYRQGGLYEDISKFSMDTYLPETKMALSSVTDGTATITATHANTGMSASVAVDVRTLRGKFYLFQLTPMQKTELSYTDGKGIEKTVNTNADGVLALYEPDGIASDVRLKATGGDGSVWLGTIYRNSLLSGERDATRLQLYPLNTFKLRQAARTEIYIEKPDGSPYAGSLTLRGGVYKNGDYCQTAGILGNTVPDSAHPLKDGKADQTVTVGADGKLTVYMDSTQFWSEERGENSTAGTSLKPTDDLQYILELTGMGGYYPLLVYSNGNLTPNDLVRSAESVVSLESYTGSPRPFISNQTVDYGLSGDRVIDVRHSTGHIGPNETYLEVKLLTTVMLWGQDPSTSGYRLELCDEYSYVPTAQSSQLIKYPFSSAPVVRNTLILSEATITDSGWIAAGKDAGLKTRLSRGGTMLMELPVSPRAVDLTRVPKLTESEDITGMMVDLQSKSGVVKGAEMSNSNKIVNGLMELMGKLSGPVGGSSFKMLITPGEDNAVFNAFIWAGYNSLGLDEVDYDQNGLAFDYKLAESNLSTAPSLNDLTDMARGSYDPGKTYDDAEANQQKGKGNSSTDFGGQLEGYFEAQIQYNFEKGKWEIYVLGGGFTAGFGMSYTYSINAQAGPVPLTATFGVGGALQIDFKAAVRYDETTGLEWATTVTGDSVNDYLTTLRINAYVNAFGGLGFDYSVVALKIGLFGKLAFDNQNKFLSRTYLADGVKRQINGQALQLSGEVGIKFVAQLLFISYELVLASGSLSTTFKFNDWDNIDNYWENTGSGLKMSVLAASAGGSGLAPISSTATLQSREYLERFARSWGTGKRRMSFLSLDSPNALEPLQTNAYPYALPLVSDDGQLLLYAFDNNSPDVADTRIYATRLSGGSYLQGSEIAAPSGFDGYGDSGLSLAGDGSFAAAAWIRQNASLPGKTAGQTLSDAEQALLMNGTEIVAAVYDGTNWTATRLTDNASPDLAPVVATSGGKAIAAWRGVYSGNAQNLLNFSQQDYILYSIYNGSGWSTPKQLYNGTSGAVKGIEAAMLSDGTAAVAYTLDTDSADNSAADYEIGYAIVNAAGEPSFSSIVTQDEWLDENPQIAAVKFASGDERFVLGWHSVRNGLSDIRLAAVDGAGALSNSFIESIARAASGNAVNIDGNFHFVKMSGAMNDIANLSILWPESKKNDAGETDHGILRAVKFIKDGADIRISAALDVAELPERTLLDHFDAYVASGDGKTVKSVIQGSEYKDIYLNDPNTYTVYKDPDGNDVYVANDEVKLFTATATYENRVRLDALTADYANLSLNTLTPIQFTVFNAGMDPIDSMDVKIKADTTTFDNLDLYPNESKTLTCWYSVGGVIGNLDYTLMAHFGGDTDTTTGTVYLDYPDVGISQLRVTSEDKGIRTLRLTLYNGSAATLAGGKDRSVRLGFYDDVLFKNIQSVACGSPGVTVNADKTLSVSGEDALKLIDEGAFTLEASFDIGQYVTDAGLREIPDSGIRLYANAWAEEKSGSDTAVLPEYFSSNNSGSVLFESALARSGRLVSITTEQGLSGDNKTTANILLRNNSLGSRTSGNLIVALLDAGGNVLERQQTYTGDSGSLIGLDGEETESHDFTFDRSGNRVVATYGDLVLASDNAKLSALSFEGLAVRLSDFIIDKDGNYVCATSYTAPNSTLVSFMTEAPGAIVKVNGEVASGSIKVGLPIGSSKIKLEVTSEDGTQKTYYSISFTPRTQPGPTPIGTAPTIATTSLSVGAVGTAYNQTLVAGGDAPITWTVYSGSLPDGLTLSSGGIISGTPTTAGTFNFTIKATNNEGSDTQTLNILINEASTLSRLAGQTRIDTALSIAKATYPDKVTNAVLTRADDYPDALAGSVLAYQLDAPILLVGRPEADQEKVIDYLKSNLKPEGTVYILGGTDVVGSGIEDKIQDSGFNHITRIAGETRYETAAEIVKQLNVKTGTPIVLASGENYPDALAVSSIAAQNQFPILLVQKDGIGDAVNQKIAAIKPSKVYIIGLEGAISEAVESQAAEISGLGAKDIIRIGGADRYATSLAIAEYFNLGSQAVCIATGNDFPDALAGSVYAAKHKAPIILTGRNLSERIADYVKSMKLAKITIFGGEGVVGKDIERTLKELAGDQS</sequence>
<protein>
    <submittedName>
        <fullName evidence="4">Ig family protein</fullName>
    </submittedName>
</protein>
<proteinExistence type="predicted"/>
<dbReference type="Gene3D" id="2.60.40.10">
    <property type="entry name" value="Immunoglobulins"/>
    <property type="match status" value="1"/>
</dbReference>